<dbReference type="PANTHER" id="PTHR11994">
    <property type="entry name" value="60S RIBOSOMAL PROTEIN L11-RELATED"/>
    <property type="match status" value="1"/>
</dbReference>
<accession>A0A1X9RPU3</accession>
<evidence type="ECO:0000256" key="10">
    <source>
        <dbReference type="RuleBase" id="RU003930"/>
    </source>
</evidence>
<evidence type="ECO:0000256" key="4">
    <source>
        <dbReference type="ARBA" id="ARBA00011505"/>
    </source>
</evidence>
<dbReference type="GO" id="GO:0003735">
    <property type="term" value="F:structural constituent of ribosome"/>
    <property type="evidence" value="ECO:0007669"/>
    <property type="project" value="InterPro"/>
</dbReference>
<comment type="subunit">
    <text evidence="4 9">Part of the 50S ribosomal subunit; contacts the 5S rRNA.</text>
</comment>
<evidence type="ECO:0000259" key="12">
    <source>
        <dbReference type="Pfam" id="PF00673"/>
    </source>
</evidence>
<name>A0A1X9RPU3_9CHLO</name>
<dbReference type="PIRSF" id="PIRSF002161">
    <property type="entry name" value="Ribosomal_L5"/>
    <property type="match status" value="1"/>
</dbReference>
<dbReference type="GO" id="GO:1990904">
    <property type="term" value="C:ribonucleoprotein complex"/>
    <property type="evidence" value="ECO:0007669"/>
    <property type="project" value="UniProtKB-KW"/>
</dbReference>
<reference evidence="13" key="1">
    <citation type="journal article" date="2017" name="J. Phycol.">
        <title>Phylogenetic position of the coral symbiont Ostreobium (Ulvophyceae) inferred from chloroplast genome data.</title>
        <authorList>
            <person name="Verbruggen H."/>
            <person name="Marcelino V.R."/>
            <person name="Guiry M.D."/>
            <person name="Cremen M.C."/>
            <person name="Jackson C.J."/>
        </authorList>
    </citation>
    <scope>NUCLEOTIDE SEQUENCE</scope>
</reference>
<keyword evidence="7 9" id="KW-0687">Ribonucleoprotein</keyword>
<gene>
    <name evidence="9 13" type="primary">rpl5</name>
</gene>
<keyword evidence="5 13" id="KW-0150">Chloroplast</keyword>
<keyword evidence="9" id="KW-0694">RNA-binding</keyword>
<dbReference type="GO" id="GO:0009507">
    <property type="term" value="C:chloroplast"/>
    <property type="evidence" value="ECO:0007669"/>
    <property type="project" value="UniProtKB-SubCell"/>
</dbReference>
<keyword evidence="9" id="KW-0699">rRNA-binding</keyword>
<dbReference type="HAMAP" id="MF_01333_B">
    <property type="entry name" value="Ribosomal_uL5_B"/>
    <property type="match status" value="1"/>
</dbReference>
<geneLocation type="chloroplast" evidence="13"/>
<dbReference type="InterPro" id="IPR020930">
    <property type="entry name" value="Ribosomal_uL5_bac-type"/>
</dbReference>
<dbReference type="GO" id="GO:0019843">
    <property type="term" value="F:rRNA binding"/>
    <property type="evidence" value="ECO:0007669"/>
    <property type="project" value="UniProtKB-UniRule"/>
</dbReference>
<comment type="subcellular location">
    <subcellularLocation>
        <location evidence="2 9">Plastid</location>
        <location evidence="2 9">Chloroplast</location>
    </subcellularLocation>
</comment>
<evidence type="ECO:0000313" key="13">
    <source>
        <dbReference type="EMBL" id="ARQ82181.1"/>
    </source>
</evidence>
<dbReference type="SUPFAM" id="SSF55282">
    <property type="entry name" value="RL5-like"/>
    <property type="match status" value="1"/>
</dbReference>
<sequence>MIQRLYKHYREVIIPNLLVKNEFNYYNIYQIPKIEKIVINRGIGDAVQDSKILDLYLKELNLIVGQHGYITKAKKAIASFKLRKKMPIGISVSLRKNFMYGFLDRLINLALPRIRDFPGLKIKSFDGYGNYNIGLEEQLMFPEIKYDKINQICGMDISIITTAKTDQEGLYLLQAFGMPLKKNK</sequence>
<evidence type="ECO:0000259" key="11">
    <source>
        <dbReference type="Pfam" id="PF00281"/>
    </source>
</evidence>
<feature type="domain" description="Large ribosomal subunit protein uL5 N-terminal" evidence="11">
    <location>
        <begin position="27"/>
        <end position="83"/>
    </location>
</feature>
<dbReference type="Pfam" id="PF00673">
    <property type="entry name" value="Ribosomal_L5_C"/>
    <property type="match status" value="1"/>
</dbReference>
<evidence type="ECO:0000256" key="9">
    <source>
        <dbReference type="HAMAP-Rule" id="MF_01333"/>
    </source>
</evidence>
<evidence type="ECO:0000256" key="8">
    <source>
        <dbReference type="ARBA" id="ARBA00035210"/>
    </source>
</evidence>
<dbReference type="InterPro" id="IPR022803">
    <property type="entry name" value="Ribosomal_uL5_dom_sf"/>
</dbReference>
<dbReference type="GO" id="GO:0005840">
    <property type="term" value="C:ribosome"/>
    <property type="evidence" value="ECO:0007669"/>
    <property type="project" value="UniProtKB-KW"/>
</dbReference>
<evidence type="ECO:0000256" key="6">
    <source>
        <dbReference type="ARBA" id="ARBA00022980"/>
    </source>
</evidence>
<keyword evidence="13" id="KW-0934">Plastid</keyword>
<dbReference type="GO" id="GO:0006412">
    <property type="term" value="P:translation"/>
    <property type="evidence" value="ECO:0007669"/>
    <property type="project" value="UniProtKB-UniRule"/>
</dbReference>
<proteinExistence type="inferred from homology"/>
<evidence type="ECO:0000256" key="3">
    <source>
        <dbReference type="ARBA" id="ARBA00008553"/>
    </source>
</evidence>
<evidence type="ECO:0000256" key="2">
    <source>
        <dbReference type="ARBA" id="ARBA00004229"/>
    </source>
</evidence>
<keyword evidence="6 9" id="KW-0689">Ribosomal protein</keyword>
<dbReference type="InterPro" id="IPR031309">
    <property type="entry name" value="Ribosomal_uL5_C"/>
</dbReference>
<comment type="similarity">
    <text evidence="3 9 10">Belongs to the universal ribosomal protein uL5 family.</text>
</comment>
<dbReference type="NCBIfam" id="NF000585">
    <property type="entry name" value="PRK00010.1"/>
    <property type="match status" value="1"/>
</dbReference>
<feature type="domain" description="Large ribosomal subunit protein uL5 C-terminal" evidence="12">
    <location>
        <begin position="87"/>
        <end position="179"/>
    </location>
</feature>
<evidence type="ECO:0000256" key="5">
    <source>
        <dbReference type="ARBA" id="ARBA00022528"/>
    </source>
</evidence>
<dbReference type="Pfam" id="PF00281">
    <property type="entry name" value="Ribosomal_L5"/>
    <property type="match status" value="1"/>
</dbReference>
<protein>
    <recommendedName>
        <fullName evidence="8 9">Large ribosomal subunit protein uL5c</fullName>
    </recommendedName>
</protein>
<dbReference type="AlphaFoldDB" id="A0A1X9RPU3"/>
<evidence type="ECO:0000256" key="1">
    <source>
        <dbReference type="ARBA" id="ARBA00003898"/>
    </source>
</evidence>
<comment type="function">
    <text evidence="1 9">Binds 5S rRNA, forms part of the central protuberance of the 50S subunit.</text>
</comment>
<dbReference type="InterPro" id="IPR002132">
    <property type="entry name" value="Ribosomal_uL5"/>
</dbReference>
<dbReference type="InterPro" id="IPR031310">
    <property type="entry name" value="Ribosomal_uL5_N"/>
</dbReference>
<evidence type="ECO:0000256" key="7">
    <source>
        <dbReference type="ARBA" id="ARBA00023274"/>
    </source>
</evidence>
<dbReference type="FunFam" id="3.30.1440.10:FF:000001">
    <property type="entry name" value="50S ribosomal protein L5"/>
    <property type="match status" value="1"/>
</dbReference>
<dbReference type="Gene3D" id="3.30.1440.10">
    <property type="match status" value="1"/>
</dbReference>
<dbReference type="EMBL" id="KY509313">
    <property type="protein sequence ID" value="ARQ82181.1"/>
    <property type="molecule type" value="Genomic_DNA"/>
</dbReference>
<organism evidence="13">
    <name type="scientific">Avrainvillea mazei</name>
    <dbReference type="NCBI Taxonomy" id="381412"/>
    <lineage>
        <taxon>Eukaryota</taxon>
        <taxon>Viridiplantae</taxon>
        <taxon>Chlorophyta</taxon>
        <taxon>core chlorophytes</taxon>
        <taxon>Ulvophyceae</taxon>
        <taxon>TCBD clade</taxon>
        <taxon>Bryopsidales</taxon>
        <taxon>Halimedineae</taxon>
        <taxon>Dichotomosiphonaceae</taxon>
        <taxon>Avrainvillea</taxon>
    </lineage>
</organism>